<dbReference type="PANTHER" id="PTHR11615">
    <property type="entry name" value="NITRATE, FORMATE, IRON DEHYDROGENASE"/>
    <property type="match status" value="1"/>
</dbReference>
<dbReference type="Gene3D" id="3.30.450.20">
    <property type="entry name" value="PAS domain"/>
    <property type="match status" value="1"/>
</dbReference>
<dbReference type="OrthoDB" id="9810782at2"/>
<dbReference type="CDD" id="cd00130">
    <property type="entry name" value="PAS"/>
    <property type="match status" value="1"/>
</dbReference>
<organism evidence="7 8">
    <name type="scientific">Syntrophus gentianae</name>
    <dbReference type="NCBI Taxonomy" id="43775"/>
    <lineage>
        <taxon>Bacteria</taxon>
        <taxon>Pseudomonadati</taxon>
        <taxon>Thermodesulfobacteriota</taxon>
        <taxon>Syntrophia</taxon>
        <taxon>Syntrophales</taxon>
        <taxon>Syntrophaceae</taxon>
        <taxon>Syntrophus</taxon>
    </lineage>
</organism>
<keyword evidence="8" id="KW-1185">Reference proteome</keyword>
<evidence type="ECO:0000313" key="8">
    <source>
        <dbReference type="Proteomes" id="UP000198744"/>
    </source>
</evidence>
<dbReference type="InterPro" id="IPR017900">
    <property type="entry name" value="4Fe4S_Fe_S_CS"/>
</dbReference>
<dbReference type="RefSeq" id="WP_093882758.1">
    <property type="nucleotide sequence ID" value="NZ_FOBS01000006.1"/>
</dbReference>
<keyword evidence="1" id="KW-0004">4Fe-4S</keyword>
<accession>A0A1H7WB36</accession>
<dbReference type="AlphaFoldDB" id="A0A1H7WB36"/>
<protein>
    <submittedName>
        <fullName evidence="7">PAS domain S-box-containing protein</fullName>
    </submittedName>
</protein>
<dbReference type="SUPFAM" id="SSF53920">
    <property type="entry name" value="Fe-only hydrogenase"/>
    <property type="match status" value="1"/>
</dbReference>
<keyword evidence="4" id="KW-0411">Iron-sulfur</keyword>
<dbReference type="SUPFAM" id="SSF55785">
    <property type="entry name" value="PYP-like sensor domain (PAS domain)"/>
    <property type="match status" value="1"/>
</dbReference>
<dbReference type="Pfam" id="PF04060">
    <property type="entry name" value="FeS"/>
    <property type="match status" value="1"/>
</dbReference>
<name>A0A1H7WB36_9BACT</name>
<dbReference type="PROSITE" id="PS51379">
    <property type="entry name" value="4FE4S_FER_2"/>
    <property type="match status" value="2"/>
</dbReference>
<dbReference type="NCBIfam" id="TIGR00229">
    <property type="entry name" value="sensory_box"/>
    <property type="match status" value="1"/>
</dbReference>
<dbReference type="Pfam" id="PF13237">
    <property type="entry name" value="Fer4_10"/>
    <property type="match status" value="1"/>
</dbReference>
<reference evidence="7 8" key="1">
    <citation type="submission" date="2016-10" db="EMBL/GenBank/DDBJ databases">
        <authorList>
            <person name="de Groot N.N."/>
        </authorList>
    </citation>
    <scope>NUCLEOTIDE SEQUENCE [LARGE SCALE GENOMIC DNA]</scope>
    <source>
        <strain evidence="7 8">DSM 8423</strain>
    </source>
</reference>
<dbReference type="EMBL" id="FOBS01000006">
    <property type="protein sequence ID" value="SEM18756.1"/>
    <property type="molecule type" value="Genomic_DNA"/>
</dbReference>
<proteinExistence type="predicted"/>
<evidence type="ECO:0000256" key="1">
    <source>
        <dbReference type="ARBA" id="ARBA00022485"/>
    </source>
</evidence>
<dbReference type="Pfam" id="PF02906">
    <property type="entry name" value="Fe_hyd_lg_C"/>
    <property type="match status" value="1"/>
</dbReference>
<evidence type="ECO:0000259" key="5">
    <source>
        <dbReference type="PROSITE" id="PS51379"/>
    </source>
</evidence>
<dbReference type="Gene3D" id="1.10.15.40">
    <property type="entry name" value="Electron transport complex subunit B, putative Fe-S cluster"/>
    <property type="match status" value="1"/>
</dbReference>
<dbReference type="Pfam" id="PF08448">
    <property type="entry name" value="PAS_4"/>
    <property type="match status" value="1"/>
</dbReference>
<dbReference type="Proteomes" id="UP000198744">
    <property type="component" value="Unassembled WGS sequence"/>
</dbReference>
<dbReference type="InterPro" id="IPR017896">
    <property type="entry name" value="4Fe4S_Fe-S-bd"/>
</dbReference>
<dbReference type="SUPFAM" id="SSF54862">
    <property type="entry name" value="4Fe-4S ferredoxins"/>
    <property type="match status" value="1"/>
</dbReference>
<dbReference type="InterPro" id="IPR007202">
    <property type="entry name" value="4Fe-4S_dom"/>
</dbReference>
<evidence type="ECO:0000256" key="2">
    <source>
        <dbReference type="ARBA" id="ARBA00022723"/>
    </source>
</evidence>
<evidence type="ECO:0000259" key="6">
    <source>
        <dbReference type="PROSITE" id="PS51656"/>
    </source>
</evidence>
<keyword evidence="2" id="KW-0479">Metal-binding</keyword>
<dbReference type="InterPro" id="IPR013656">
    <property type="entry name" value="PAS_4"/>
</dbReference>
<dbReference type="InterPro" id="IPR000014">
    <property type="entry name" value="PAS"/>
</dbReference>
<dbReference type="InterPro" id="IPR004108">
    <property type="entry name" value="Fe_hydrogenase_lsu_C"/>
</dbReference>
<evidence type="ECO:0000256" key="4">
    <source>
        <dbReference type="ARBA" id="ARBA00023014"/>
    </source>
</evidence>
<evidence type="ECO:0000313" key="7">
    <source>
        <dbReference type="EMBL" id="SEM18756.1"/>
    </source>
</evidence>
<evidence type="ECO:0000256" key="3">
    <source>
        <dbReference type="ARBA" id="ARBA00023004"/>
    </source>
</evidence>
<dbReference type="GO" id="GO:0051539">
    <property type="term" value="F:4 iron, 4 sulfur cluster binding"/>
    <property type="evidence" value="ECO:0007669"/>
    <property type="project" value="UniProtKB-KW"/>
</dbReference>
<dbReference type="SMART" id="SM00091">
    <property type="entry name" value="PAS"/>
    <property type="match status" value="1"/>
</dbReference>
<feature type="domain" description="4Fe-4S" evidence="6">
    <location>
        <begin position="360"/>
        <end position="421"/>
    </location>
</feature>
<dbReference type="InterPro" id="IPR009016">
    <property type="entry name" value="Fe_hydrogenase"/>
</dbReference>
<sequence>MNEVIIITNPERCRDCYRCVRSCELKAIRVKDGHVQVVPELCITCGICVRVCPQKAKDVRSTATLEIKQARLEGKRLIASVAPSAPAYFGFNHFSEMESVLKSLGFHAAEETAVGAEIVGLAHREYMEQRPEHRPVITSSCPVVVNLIEQYHPDLIPYLAPIVSPMIAHGRLLAQKYGPDAYIVFIGPCLAKKREIFDEPVAGVIHAALTFRGLQAWLQEEGITWPEKEGIQEEPQEEAVARLFPIEGGLIGTARMNTDVLNNSVVITTGLEACQDVLNEIRAGQLRGVQLVELMACKGGCINGPVMADVPGGMFLARKKVMDYQAYRQPFPSIPREKWPVLARTYTDKKIILPEFSEEQIQEVLHRVNKYSPEDELNCGACGYSSCREKAIAVLRGMAEVTMCVPYMRNRSESLRQVVMDVSPNAIVIIDDKLTIQDMSPSAEQLFKCSLSDIKGKPLSDMVSEVRDFISVRDTGSPAIARVARLRDDIVVEQSIVRIEGQPLLVAMMRDITEQDRERKRFETLREKTLEQTREVVRKQMRVAHEIAHLLGETTAESKMIISHLTKLLEEE</sequence>
<dbReference type="Gene3D" id="3.30.70.20">
    <property type="match status" value="1"/>
</dbReference>
<feature type="domain" description="4Fe-4S ferredoxin-type" evidence="5">
    <location>
        <begin position="33"/>
        <end position="62"/>
    </location>
</feature>
<feature type="domain" description="4Fe-4S ferredoxin-type" evidence="5">
    <location>
        <begin position="3"/>
        <end position="32"/>
    </location>
</feature>
<dbReference type="PROSITE" id="PS51656">
    <property type="entry name" value="4FE4S"/>
    <property type="match status" value="1"/>
</dbReference>
<dbReference type="STRING" id="43775.SAMN04489760_10651"/>
<dbReference type="PROSITE" id="PS00198">
    <property type="entry name" value="4FE4S_FER_1"/>
    <property type="match status" value="1"/>
</dbReference>
<gene>
    <name evidence="7" type="ORF">SAMN04489760_10651</name>
</gene>
<keyword evidence="3" id="KW-0408">Iron</keyword>
<dbReference type="Gene3D" id="3.40.950.10">
    <property type="entry name" value="Fe-only Hydrogenase (Larger Subunit), Chain L, domain 3"/>
    <property type="match status" value="1"/>
</dbReference>
<dbReference type="InterPro" id="IPR050340">
    <property type="entry name" value="Cytosolic_Fe-S_CAF"/>
</dbReference>
<dbReference type="GO" id="GO:0046872">
    <property type="term" value="F:metal ion binding"/>
    <property type="evidence" value="ECO:0007669"/>
    <property type="project" value="UniProtKB-KW"/>
</dbReference>
<dbReference type="InterPro" id="IPR035965">
    <property type="entry name" value="PAS-like_dom_sf"/>
</dbReference>